<sequence length="420" mass="46981">MSKVGVCKVDITPPIGIDFIGYHRDTGINNIEEHIYGTIFVFEKDEMKTVFISIDNIGMLVEDTNIIRERVASRLHVPFEQITVVYTHTHSGPETVGNHPLIKSYKTILLNNVVHGAITANNNMRSCEVGWDVTTGDIGVNRRERTPDGKAKMGINIEGIVDKRIGVLAIRDVETKELSGVLVFCTAHPNVLKGDSDVLSADYPGMTRELLEKIVNCPVIIVQGAAGNVNAKYRGSREALNQMAYMLSGHVLTMLPTVTYSPIVNLRTVSSTMQMKLKDIPEIDEIQKMAQLAEKQWGVNTDEWLTIVLEKYKQNIRQLSIDLEVQLFRVNDGMFSGIPMEPFSETALEIKESLQNELAFFGGYMNGYIGYLSTREEFAYGGYEVELNPVVYGPVTNLLMPPEENTAELIVKRVMKLYNA</sequence>
<proteinExistence type="predicted"/>
<protein>
    <recommendedName>
        <fullName evidence="1">Neutral/alkaline non-lysosomal ceramidase N-terminal domain-containing protein</fullName>
    </recommendedName>
</protein>
<feature type="domain" description="Neutral/alkaline non-lysosomal ceramidase N-terminal" evidence="1">
    <location>
        <begin position="3"/>
        <end position="216"/>
    </location>
</feature>
<evidence type="ECO:0000259" key="1">
    <source>
        <dbReference type="Pfam" id="PF04734"/>
    </source>
</evidence>
<gene>
    <name evidence="2" type="ORF">III_04581</name>
</gene>
<accession>A0ABC9QZX6</accession>
<comment type="caution">
    <text evidence="2">The sequence shown here is derived from an EMBL/GenBank/DDBJ whole genome shotgun (WGS) entry which is preliminary data.</text>
</comment>
<dbReference type="EMBL" id="AHEV01000030">
    <property type="protein sequence ID" value="EJR35422.1"/>
    <property type="molecule type" value="Genomic_DNA"/>
</dbReference>
<organism evidence="2 3">
    <name type="scientific">Bacillus mycoides</name>
    <dbReference type="NCBI Taxonomy" id="1405"/>
    <lineage>
        <taxon>Bacteria</taxon>
        <taxon>Bacillati</taxon>
        <taxon>Bacillota</taxon>
        <taxon>Bacilli</taxon>
        <taxon>Bacillales</taxon>
        <taxon>Bacillaceae</taxon>
        <taxon>Bacillus</taxon>
        <taxon>Bacillus cereus group</taxon>
    </lineage>
</organism>
<dbReference type="Pfam" id="PF04734">
    <property type="entry name" value="Ceramidase_alk"/>
    <property type="match status" value="1"/>
</dbReference>
<dbReference type="Proteomes" id="UP000006976">
    <property type="component" value="Unassembled WGS sequence"/>
</dbReference>
<evidence type="ECO:0000313" key="3">
    <source>
        <dbReference type="Proteomes" id="UP000006976"/>
    </source>
</evidence>
<dbReference type="RefSeq" id="WP_002169116.1">
    <property type="nucleotide sequence ID" value="NZ_JARLYO010000013.1"/>
</dbReference>
<dbReference type="AlphaFoldDB" id="A0ABC9QZX6"/>
<evidence type="ECO:0000313" key="2">
    <source>
        <dbReference type="EMBL" id="EJR35422.1"/>
    </source>
</evidence>
<name>A0ABC9QZX6_BACMY</name>
<reference evidence="2 3" key="1">
    <citation type="submission" date="2012-04" db="EMBL/GenBank/DDBJ databases">
        <title>The Genome Sequence of Bacillus cereus VD078.</title>
        <authorList>
            <consortium name="The Broad Institute Genome Sequencing Platform"/>
            <consortium name="The Broad Institute Genome Sequencing Center for Infectious Disease"/>
            <person name="Feldgarden M."/>
            <person name="Van der Auwera G.A."/>
            <person name="Mahillon J."/>
            <person name="Duprez V."/>
            <person name="Timmery S."/>
            <person name="Mattelet C."/>
            <person name="Dierick K."/>
            <person name="Sun M."/>
            <person name="Yu Z."/>
            <person name="Zhu L."/>
            <person name="Hu X."/>
            <person name="Shank E.B."/>
            <person name="Swiecicka I."/>
            <person name="Hansen B.M."/>
            <person name="Andrup L."/>
            <person name="Young S.K."/>
            <person name="Zeng Q."/>
            <person name="Gargeya S."/>
            <person name="Fitzgerald M."/>
            <person name="Haas B."/>
            <person name="Abouelleil A."/>
            <person name="Alvarado L."/>
            <person name="Arachchi H.M."/>
            <person name="Berlin A."/>
            <person name="Chapman S.B."/>
            <person name="Goldberg J."/>
            <person name="Griggs A."/>
            <person name="Gujja S."/>
            <person name="Hansen M."/>
            <person name="Howarth C."/>
            <person name="Imamovic A."/>
            <person name="Larimer J."/>
            <person name="McCowen C."/>
            <person name="Montmayeur A."/>
            <person name="Murphy C."/>
            <person name="Neiman D."/>
            <person name="Pearson M."/>
            <person name="Priest M."/>
            <person name="Roberts A."/>
            <person name="Saif S."/>
            <person name="Shea T."/>
            <person name="Sisk P."/>
            <person name="Sykes S."/>
            <person name="Wortman J."/>
            <person name="Nusbaum C."/>
            <person name="Birren B."/>
        </authorList>
    </citation>
    <scope>NUCLEOTIDE SEQUENCE [LARGE SCALE GENOMIC DNA]</scope>
    <source>
        <strain evidence="2 3">VD078</strain>
    </source>
</reference>
<dbReference type="InterPro" id="IPR031329">
    <property type="entry name" value="NEUT/ALK_ceramidase_N"/>
</dbReference>